<dbReference type="Proteomes" id="UP000198919">
    <property type="component" value="Unassembled WGS sequence"/>
</dbReference>
<dbReference type="Proteomes" id="UP000224607">
    <property type="component" value="Unassembled WGS sequence"/>
</dbReference>
<dbReference type="STRING" id="351675.SAMN05421680_11437"/>
<reference evidence="3" key="1">
    <citation type="submission" date="2016-10" db="EMBL/GenBank/DDBJ databases">
        <authorList>
            <person name="Varghese N."/>
            <person name="Submissions S."/>
        </authorList>
    </citation>
    <scope>NUCLEOTIDE SEQUENCE [LARGE SCALE GENOMIC DNA]</scope>
    <source>
        <strain evidence="3">DSM 17908</strain>
    </source>
</reference>
<evidence type="ECO:0000313" key="3">
    <source>
        <dbReference type="Proteomes" id="UP000198919"/>
    </source>
</evidence>
<dbReference type="Gene3D" id="3.40.462.20">
    <property type="match status" value="1"/>
</dbReference>
<dbReference type="EC" id="1.1.3.45" evidence="1"/>
<organism evidence="2 3">
    <name type="scientific">Xenorhabdus mauleonii</name>
    <dbReference type="NCBI Taxonomy" id="351675"/>
    <lineage>
        <taxon>Bacteria</taxon>
        <taxon>Pseudomonadati</taxon>
        <taxon>Pseudomonadota</taxon>
        <taxon>Gammaproteobacteria</taxon>
        <taxon>Enterobacterales</taxon>
        <taxon>Morganellaceae</taxon>
        <taxon>Xenorhabdus</taxon>
    </lineage>
</organism>
<reference evidence="1 4" key="3">
    <citation type="journal article" date="2017" name="Nat. Microbiol.">
        <title>Natural product diversity associated with the nematode symbionts Photorhabdus and Xenorhabdus.</title>
        <authorList>
            <person name="Tobias N.J."/>
            <person name="Wolff H."/>
            <person name="Djahanschiri B."/>
            <person name="Grundmann F."/>
            <person name="Kronenwerth M."/>
            <person name="Shi Y.M."/>
            <person name="Simonyi S."/>
            <person name="Grun P."/>
            <person name="Shapiro-Ilan D."/>
            <person name="Pidot S.J."/>
            <person name="Stinear T.P."/>
            <person name="Ebersberger I."/>
            <person name="Bode H.B."/>
        </authorList>
    </citation>
    <scope>NUCLEOTIDE SEQUENCE [LARGE SCALE GENOMIC DNA]</scope>
    <source>
        <strain evidence="1 4">DSM 17908</strain>
    </source>
</reference>
<accession>A0A1I3TLZ3</accession>
<dbReference type="GO" id="GO:0016491">
    <property type="term" value="F:oxidoreductase activity"/>
    <property type="evidence" value="ECO:0007669"/>
    <property type="project" value="UniProtKB-KW"/>
</dbReference>
<keyword evidence="4" id="KW-1185">Reference proteome</keyword>
<protein>
    <submittedName>
        <fullName evidence="1">Aclacinomycin-N/aclacinomycin-A oxidase</fullName>
        <ecNumber evidence="1">1.1.3.45</ecNumber>
    </submittedName>
</protein>
<evidence type="ECO:0000313" key="1">
    <source>
        <dbReference type="EMBL" id="PHM39731.1"/>
    </source>
</evidence>
<dbReference type="AlphaFoldDB" id="A0A1I3TLZ3"/>
<reference evidence="2" key="2">
    <citation type="submission" date="2016-10" db="EMBL/GenBank/DDBJ databases">
        <authorList>
            <person name="de Groot N.N."/>
        </authorList>
    </citation>
    <scope>NUCLEOTIDE SEQUENCE [LARGE SCALE GENOMIC DNA]</scope>
    <source>
        <strain evidence="2">DSM 17908</strain>
    </source>
</reference>
<proteinExistence type="predicted"/>
<dbReference type="EMBL" id="NITY01000008">
    <property type="protein sequence ID" value="PHM39731.1"/>
    <property type="molecule type" value="Genomic_DNA"/>
</dbReference>
<gene>
    <name evidence="1" type="primary">aknOx_2</name>
    <name evidence="2" type="ORF">SAMN05421680_11437</name>
    <name evidence="1" type="ORF">Xmau_02329</name>
</gene>
<keyword evidence="1" id="KW-0560">Oxidoreductase</keyword>
<evidence type="ECO:0000313" key="2">
    <source>
        <dbReference type="EMBL" id="SFJ70557.1"/>
    </source>
</evidence>
<sequence>MNHSCTGNIDLIVQYTDKNGHYKEGVNDGPLLDFIETMNKAANNKLYTYQTMNLYSVYGASPSQSNGVLLSDFFDPNTNQIKPPVMAMDWLYLTQSINGSGDNQYGKYKSIYQKGKISDNTAMNMYFSLTDPISHIKQVKPLVQIDSYGGCINSVNKDNQTSVYQRNSLLKWQFQVYWKDPEHAQSCKDWIYHIYSEGFVEYGGKPYEKYNGADTPYQGCYINYPDTDMKYVDDTHLIVDP</sequence>
<evidence type="ECO:0000313" key="4">
    <source>
        <dbReference type="Proteomes" id="UP000224607"/>
    </source>
</evidence>
<name>A0A1I3TLZ3_9GAMM</name>
<dbReference type="EMBL" id="FORG01000014">
    <property type="protein sequence ID" value="SFJ70557.1"/>
    <property type="molecule type" value="Genomic_DNA"/>
</dbReference>